<protein>
    <submittedName>
        <fullName evidence="2">Uncharacterized protein</fullName>
    </submittedName>
</protein>
<feature type="compositionally biased region" description="Basic and acidic residues" evidence="1">
    <location>
        <begin position="684"/>
        <end position="710"/>
    </location>
</feature>
<keyword evidence="3" id="KW-1185">Reference proteome</keyword>
<proteinExistence type="predicted"/>
<dbReference type="EMBL" id="ACOU01000007">
    <property type="protein sequence ID" value="EKX72483.1"/>
    <property type="molecule type" value="Genomic_DNA"/>
</dbReference>
<dbReference type="KEGG" id="beq:BEWA_049500"/>
<comment type="caution">
    <text evidence="2">The sequence shown here is derived from an EMBL/GenBank/DDBJ whole genome shotgun (WGS) entry which is preliminary data.</text>
</comment>
<accession>L1LBD9</accession>
<evidence type="ECO:0000313" key="2">
    <source>
        <dbReference type="EMBL" id="EKX72483.1"/>
    </source>
</evidence>
<dbReference type="GeneID" id="15804005"/>
<organism evidence="2 3">
    <name type="scientific">Theileria equi strain WA</name>
    <dbReference type="NCBI Taxonomy" id="1537102"/>
    <lineage>
        <taxon>Eukaryota</taxon>
        <taxon>Sar</taxon>
        <taxon>Alveolata</taxon>
        <taxon>Apicomplexa</taxon>
        <taxon>Aconoidasida</taxon>
        <taxon>Piroplasmida</taxon>
        <taxon>Theileriidae</taxon>
        <taxon>Theileria</taxon>
    </lineage>
</organism>
<dbReference type="AlphaFoldDB" id="L1LBD9"/>
<dbReference type="RefSeq" id="XP_004831935.1">
    <property type="nucleotide sequence ID" value="XM_004831878.1"/>
</dbReference>
<gene>
    <name evidence="2" type="ORF">BEWA_049500</name>
</gene>
<dbReference type="Proteomes" id="UP000031512">
    <property type="component" value="Unassembled WGS sequence"/>
</dbReference>
<evidence type="ECO:0000256" key="1">
    <source>
        <dbReference type="SAM" id="MobiDB-lite"/>
    </source>
</evidence>
<sequence>MGQKYSVVVDISQNKKLGNDTDCYNDGSGNLVGLFRRDHYTLGGEKFHGFKFYKHILPDQTFNSYYFTEIRYAWTPQDEFPGLDKYSSVSVYYWEADYDNLCPLFLELGDIDQHPKTLYKASGIRSNDWTKLEQQSHDTIRRVFKNTVVINLQKSDGKNYTPYPSKDGFKDGNEISETKFPRMTVKEEKDKPCQGYVTITQQLEGIQHMNILSTWNTHKNNHIRFKESIVQNKYKSARIYYSACNTAYGGGESTGDPNLNNPLILELVKDGEGVSEFYTIKNQRWEKDPNINTNNLIEKLDEQNCKFNNIFAVDISKTTESYSCKPDCEKHEITVSEYPTGNIPGYGNIQHVPKQGYGDILGRIKKGKSSLTLEGQDFPIPRVSQVLLYYPKCNPKEPILLRIYHGNGGNEWFKRASISGNKWIRATEEEVNKISTVGRAGTRVIRKVLDDLNCYLNQAVTVDITQSNSTNKVNGQYCCNNHYHRGAEKVSVTARKVANTIEYYKHDVNTSDGSTVVAIKYYENSDTNTPSKRIKLGGLILPTKESVKVYTFYSNKKNPVLIYLDYDGLNKDNIRGWYEPNHSGGDQWTRFSSVLPEDGPDNIKASTSNLYQVIKELKCRISGPGGICDTNSRVRIIFEPTSSSSPESAACGQGDGYGNGQEKSASGCAKVPPVLNLGPVQTQETDKSTEERKQGDDQDEDVEKHLDDPQKQTPDSGLSEEVKKGLEIGGYTLGSIATVGTVAGLGKAFWGTIAAIFTVAL</sequence>
<dbReference type="VEuPathDB" id="PiroplasmaDB:BEWA_049500"/>
<feature type="region of interest" description="Disordered" evidence="1">
    <location>
        <begin position="640"/>
        <end position="720"/>
    </location>
</feature>
<evidence type="ECO:0000313" key="3">
    <source>
        <dbReference type="Proteomes" id="UP000031512"/>
    </source>
</evidence>
<feature type="compositionally biased region" description="Low complexity" evidence="1">
    <location>
        <begin position="640"/>
        <end position="650"/>
    </location>
</feature>
<name>L1LBD9_THEEQ</name>
<reference evidence="2 3" key="1">
    <citation type="journal article" date="2012" name="BMC Genomics">
        <title>Comparative genomic analysis and phylogenetic position of Theileria equi.</title>
        <authorList>
            <person name="Kappmeyer L.S."/>
            <person name="Thiagarajan M."/>
            <person name="Herndon D.R."/>
            <person name="Ramsay J.D."/>
            <person name="Caler E."/>
            <person name="Djikeng A."/>
            <person name="Gillespie J.J."/>
            <person name="Lau A.O."/>
            <person name="Roalson E.H."/>
            <person name="Silva J.C."/>
            <person name="Silva M.G."/>
            <person name="Suarez C.E."/>
            <person name="Ueti M.W."/>
            <person name="Nene V.M."/>
            <person name="Mealey R.H."/>
            <person name="Knowles D.P."/>
            <person name="Brayton K.A."/>
        </authorList>
    </citation>
    <scope>NUCLEOTIDE SEQUENCE [LARGE SCALE GENOMIC DNA]</scope>
    <source>
        <strain evidence="2 3">WA</strain>
    </source>
</reference>